<accession>A0ABT2SPM3</accession>
<protein>
    <submittedName>
        <fullName evidence="1">Uncharacterized protein</fullName>
    </submittedName>
</protein>
<proteinExistence type="predicted"/>
<dbReference type="RefSeq" id="WP_021651153.1">
    <property type="nucleotide sequence ID" value="NZ_JAOQKE010000025.1"/>
</dbReference>
<gene>
    <name evidence="1" type="ORF">OCV47_14130</name>
</gene>
<reference evidence="1 2" key="1">
    <citation type="journal article" date="2021" name="ISME Commun">
        <title>Automated analysis of genomic sequences facilitates high-throughput and comprehensive description of bacteria.</title>
        <authorList>
            <person name="Hitch T.C.A."/>
        </authorList>
    </citation>
    <scope>NUCLEOTIDE SEQUENCE [LARGE SCALE GENOMIC DNA]</scope>
    <source>
        <strain evidence="1 2">Sanger_29</strain>
    </source>
</reference>
<comment type="caution">
    <text evidence="1">The sequence shown here is derived from an EMBL/GenBank/DDBJ whole genome shotgun (WGS) entry which is preliminary data.</text>
</comment>
<sequence length="99" mass="11534">MKMTKEIEEFLNLAITEHMGKAYTDWKLKQQTDTEPDKVEEEYEKVIVSLSPEQEEAITKYCDAIFNSGADTEEFFYRLGLKDGMKLKKCMKQILKALS</sequence>
<organism evidence="1 2">
    <name type="scientific">Muricoprocola aceti</name>
    <dbReference type="NCBI Taxonomy" id="2981772"/>
    <lineage>
        <taxon>Bacteria</taxon>
        <taxon>Bacillati</taxon>
        <taxon>Bacillota</taxon>
        <taxon>Clostridia</taxon>
        <taxon>Lachnospirales</taxon>
        <taxon>Lachnospiraceae</taxon>
        <taxon>Muricoprocola</taxon>
    </lineage>
</organism>
<dbReference type="EMBL" id="JAOQKE010000025">
    <property type="protein sequence ID" value="MCU6726452.1"/>
    <property type="molecule type" value="Genomic_DNA"/>
</dbReference>
<keyword evidence="2" id="KW-1185">Reference proteome</keyword>
<evidence type="ECO:0000313" key="2">
    <source>
        <dbReference type="Proteomes" id="UP001652338"/>
    </source>
</evidence>
<dbReference type="Proteomes" id="UP001652338">
    <property type="component" value="Unassembled WGS sequence"/>
</dbReference>
<name>A0ABT2SPM3_9FIRM</name>
<evidence type="ECO:0000313" key="1">
    <source>
        <dbReference type="EMBL" id="MCU6726452.1"/>
    </source>
</evidence>